<keyword evidence="11" id="KW-1185">Reference proteome</keyword>
<reference evidence="10" key="3">
    <citation type="submission" date="2015-04" db="UniProtKB">
        <authorList>
            <consortium name="EnsemblPlants"/>
        </authorList>
    </citation>
    <scope>IDENTIFICATION</scope>
    <source>
        <strain evidence="10">cv. Jemalong A17</strain>
    </source>
</reference>
<feature type="region of interest" description="Disordered" evidence="6">
    <location>
        <begin position="67"/>
        <end position="113"/>
    </location>
</feature>
<feature type="compositionally biased region" description="Low complexity" evidence="6">
    <location>
        <begin position="83"/>
        <end position="93"/>
    </location>
</feature>
<dbReference type="InterPro" id="IPR036576">
    <property type="entry name" value="WRKY_dom_sf"/>
</dbReference>
<dbReference type="InterPro" id="IPR003657">
    <property type="entry name" value="WRKY_dom"/>
</dbReference>
<evidence type="ECO:0000313" key="11">
    <source>
        <dbReference type="Proteomes" id="UP000002051"/>
    </source>
</evidence>
<comment type="subcellular location">
    <subcellularLocation>
        <location evidence="1">Nucleus</location>
    </subcellularLocation>
</comment>
<dbReference type="HOGENOM" id="CLU_040478_1_0_1"/>
<reference evidence="8 11" key="1">
    <citation type="journal article" date="2011" name="Nature">
        <title>The Medicago genome provides insight into the evolution of rhizobial symbioses.</title>
        <authorList>
            <person name="Young N.D."/>
            <person name="Debelle F."/>
            <person name="Oldroyd G.E."/>
            <person name="Geurts R."/>
            <person name="Cannon S.B."/>
            <person name="Udvardi M.K."/>
            <person name="Benedito V.A."/>
            <person name="Mayer K.F."/>
            <person name="Gouzy J."/>
            <person name="Schoof H."/>
            <person name="Van de Peer Y."/>
            <person name="Proost S."/>
            <person name="Cook D.R."/>
            <person name="Meyers B.C."/>
            <person name="Spannagl M."/>
            <person name="Cheung F."/>
            <person name="De Mita S."/>
            <person name="Krishnakumar V."/>
            <person name="Gundlach H."/>
            <person name="Zhou S."/>
            <person name="Mudge J."/>
            <person name="Bharti A.K."/>
            <person name="Murray J.D."/>
            <person name="Naoumkina M.A."/>
            <person name="Rosen B."/>
            <person name="Silverstein K.A."/>
            <person name="Tang H."/>
            <person name="Rombauts S."/>
            <person name="Zhao P.X."/>
            <person name="Zhou P."/>
            <person name="Barbe V."/>
            <person name="Bardou P."/>
            <person name="Bechner M."/>
            <person name="Bellec A."/>
            <person name="Berger A."/>
            <person name="Berges H."/>
            <person name="Bidwell S."/>
            <person name="Bisseling T."/>
            <person name="Choisne N."/>
            <person name="Couloux A."/>
            <person name="Denny R."/>
            <person name="Deshpande S."/>
            <person name="Dai X."/>
            <person name="Doyle J.J."/>
            <person name="Dudez A.M."/>
            <person name="Farmer A.D."/>
            <person name="Fouteau S."/>
            <person name="Franken C."/>
            <person name="Gibelin C."/>
            <person name="Gish J."/>
            <person name="Goldstein S."/>
            <person name="Gonzalez A.J."/>
            <person name="Green P.J."/>
            <person name="Hallab A."/>
            <person name="Hartog M."/>
            <person name="Hua A."/>
            <person name="Humphray S.J."/>
            <person name="Jeong D.H."/>
            <person name="Jing Y."/>
            <person name="Jocker A."/>
            <person name="Kenton S.M."/>
            <person name="Kim D.J."/>
            <person name="Klee K."/>
            <person name="Lai H."/>
            <person name="Lang C."/>
            <person name="Lin S."/>
            <person name="Macmil S.L."/>
            <person name="Magdelenat G."/>
            <person name="Matthews L."/>
            <person name="McCorrison J."/>
            <person name="Monaghan E.L."/>
            <person name="Mun J.H."/>
            <person name="Najar F.Z."/>
            <person name="Nicholson C."/>
            <person name="Noirot C."/>
            <person name="O'Bleness M."/>
            <person name="Paule C.R."/>
            <person name="Poulain J."/>
            <person name="Prion F."/>
            <person name="Qin B."/>
            <person name="Qu C."/>
            <person name="Retzel E.F."/>
            <person name="Riddle C."/>
            <person name="Sallet E."/>
            <person name="Samain S."/>
            <person name="Samson N."/>
            <person name="Sanders I."/>
            <person name="Saurat O."/>
            <person name="Scarpelli C."/>
            <person name="Schiex T."/>
            <person name="Segurens B."/>
            <person name="Severin A.J."/>
            <person name="Sherrier D.J."/>
            <person name="Shi R."/>
            <person name="Sims S."/>
            <person name="Singer S.R."/>
            <person name="Sinharoy S."/>
            <person name="Sterck L."/>
            <person name="Viollet A."/>
            <person name="Wang B.B."/>
            <person name="Wang K."/>
            <person name="Wang M."/>
            <person name="Wang X."/>
            <person name="Warfsmann J."/>
            <person name="Weissenbach J."/>
            <person name="White D.D."/>
            <person name="White J.D."/>
            <person name="Wiley G.B."/>
            <person name="Wincker P."/>
            <person name="Xing Y."/>
            <person name="Yang L."/>
            <person name="Yao Z."/>
            <person name="Ying F."/>
            <person name="Zhai J."/>
            <person name="Zhou L."/>
            <person name="Zuber A."/>
            <person name="Denarie J."/>
            <person name="Dixon R.A."/>
            <person name="May G.D."/>
            <person name="Schwartz D.C."/>
            <person name="Rogers J."/>
            <person name="Quetier F."/>
            <person name="Town C.D."/>
            <person name="Roe B.A."/>
        </authorList>
    </citation>
    <scope>NUCLEOTIDE SEQUENCE [LARGE SCALE GENOMIC DNA]</scope>
    <source>
        <strain evidence="8">A17</strain>
        <strain evidence="10 11">cv. Jemalong A17</strain>
    </source>
</reference>
<dbReference type="PROSITE" id="PS50811">
    <property type="entry name" value="WRKY"/>
    <property type="match status" value="1"/>
</dbReference>
<sequence length="403" mass="43548">MTLRLMDFPNMDEEKEKAILETATQSINSLTSFANNVSPQPSLQNTQLTNITVSELKKLSNLLNRKGHARFRRNPNATPDQPLPKSSTPSTSTQPPPPPLQIQIPPKSHNQPLTLDFTKPYTFISNPKSLDLEIPKETFSFPSLLSSAITGDGSVSDGRLGPCPSIIPTPAVSRGKQPLSSITPFMSSPITGHYTGEGSGSNGRLGLSPFLTPSVSRGKQPLTSYSSFMSSAITGDRSVSSGRIGPSYTLTPAVSGGKPPLSSPTLKKSCHSHSGDVSGKTSASKKCHCQKRKNRNRREVRVPCISSRIADIPADEYSWRKYGSKPIKGTPHPRGYYRCTVSKNCPARKRVEKAKDDPNILVVTYEFEHRHNQAPMQENNSGSGCGSGSMDLGVFELTLGGGN</sequence>
<name>G7J2S9_MEDTR</name>
<dbReference type="GO" id="GO:0000976">
    <property type="term" value="F:transcription cis-regulatory region binding"/>
    <property type="evidence" value="ECO:0000318"/>
    <property type="project" value="GO_Central"/>
</dbReference>
<dbReference type="FunFam" id="2.20.25.80:FF:000004">
    <property type="entry name" value="WRKY transcription factor 65"/>
    <property type="match status" value="1"/>
</dbReference>
<reference evidence="9" key="5">
    <citation type="journal article" date="2018" name="Nat. Plants">
        <title>Whole-genome landscape of Medicago truncatula symbiotic genes.</title>
        <authorList>
            <person name="Pecrix Y."/>
            <person name="Gamas P."/>
            <person name="Carrere S."/>
        </authorList>
    </citation>
    <scope>NUCLEOTIDE SEQUENCE</scope>
    <source>
        <tissue evidence="9">Leaves</tissue>
    </source>
</reference>
<dbReference type="GO" id="GO:0005634">
    <property type="term" value="C:nucleus"/>
    <property type="evidence" value="ECO:0000318"/>
    <property type="project" value="GO_Central"/>
</dbReference>
<evidence type="ECO:0000259" key="7">
    <source>
        <dbReference type="PROSITE" id="PS50811"/>
    </source>
</evidence>
<evidence type="ECO:0000313" key="12">
    <source>
        <dbReference type="Proteomes" id="UP000265566"/>
    </source>
</evidence>
<reference evidence="8 11" key="2">
    <citation type="journal article" date="2014" name="BMC Genomics">
        <title>An improved genome release (version Mt4.0) for the model legume Medicago truncatula.</title>
        <authorList>
            <person name="Tang H."/>
            <person name="Krishnakumar V."/>
            <person name="Bidwell S."/>
            <person name="Rosen B."/>
            <person name="Chan A."/>
            <person name="Zhou S."/>
            <person name="Gentzbittel L."/>
            <person name="Childs K.L."/>
            <person name="Yandell M."/>
            <person name="Gundlach H."/>
            <person name="Mayer K.F."/>
            <person name="Schwartz D.C."/>
            <person name="Town C.D."/>
        </authorList>
    </citation>
    <scope>GENOME REANNOTATION</scope>
    <source>
        <strain evidence="10 11">cv. Jemalong A17</strain>
    </source>
</reference>
<evidence type="ECO:0000256" key="6">
    <source>
        <dbReference type="SAM" id="MobiDB-lite"/>
    </source>
</evidence>
<keyword evidence="4" id="KW-0804">Transcription</keyword>
<feature type="domain" description="WRKY" evidence="7">
    <location>
        <begin position="308"/>
        <end position="374"/>
    </location>
</feature>
<keyword evidence="2" id="KW-0805">Transcription regulation</keyword>
<evidence type="ECO:0000256" key="5">
    <source>
        <dbReference type="ARBA" id="ARBA00023242"/>
    </source>
</evidence>
<dbReference type="STRING" id="3880.G7J2S9"/>
<dbReference type="SUPFAM" id="SSF118290">
    <property type="entry name" value="WRKY DNA-binding domain"/>
    <property type="match status" value="1"/>
</dbReference>
<dbReference type="Proteomes" id="UP000002051">
    <property type="component" value="Chromosome 3"/>
</dbReference>
<dbReference type="PaxDb" id="3880-AES73798"/>
<dbReference type="InterPro" id="IPR018872">
    <property type="entry name" value="Zn-cluster-dom"/>
</dbReference>
<dbReference type="EMBL" id="PSQE01000003">
    <property type="protein sequence ID" value="RHN70762.1"/>
    <property type="molecule type" value="Genomic_DNA"/>
</dbReference>
<dbReference type="eggNOG" id="ENOG502QR3I">
    <property type="taxonomic scope" value="Eukaryota"/>
</dbReference>
<dbReference type="Gramene" id="rna19378">
    <property type="protein sequence ID" value="RHN70762.1"/>
    <property type="gene ID" value="gene19378"/>
</dbReference>
<accession>G7J2S9</accession>
<dbReference type="Gene3D" id="2.20.25.80">
    <property type="entry name" value="WRKY domain"/>
    <property type="match status" value="1"/>
</dbReference>
<keyword evidence="3" id="KW-0238">DNA-binding</keyword>
<protein>
    <submittedName>
        <fullName evidence="9">Putative transcription factor WRKY family</fullName>
    </submittedName>
    <submittedName>
        <fullName evidence="8">WRKY family transcription factor</fullName>
    </submittedName>
</protein>
<dbReference type="OrthoDB" id="756799at2759"/>
<feature type="region of interest" description="Disordered" evidence="6">
    <location>
        <begin position="250"/>
        <end position="292"/>
    </location>
</feature>
<dbReference type="Proteomes" id="UP000265566">
    <property type="component" value="Chromosome 3"/>
</dbReference>
<feature type="compositionally biased region" description="Basic residues" evidence="6">
    <location>
        <begin position="283"/>
        <end position="292"/>
    </location>
</feature>
<keyword evidence="5" id="KW-0539">Nucleus</keyword>
<dbReference type="GO" id="GO:0005516">
    <property type="term" value="F:calmodulin binding"/>
    <property type="evidence" value="ECO:0007669"/>
    <property type="project" value="UniProtKB-ARBA"/>
</dbReference>
<evidence type="ECO:0000313" key="8">
    <source>
        <dbReference type="EMBL" id="AES73798.1"/>
    </source>
</evidence>
<dbReference type="Pfam" id="PF03106">
    <property type="entry name" value="WRKY"/>
    <property type="match status" value="1"/>
</dbReference>
<dbReference type="SMART" id="SM00774">
    <property type="entry name" value="WRKY"/>
    <property type="match status" value="1"/>
</dbReference>
<dbReference type="InterPro" id="IPR044810">
    <property type="entry name" value="WRKY_plant"/>
</dbReference>
<dbReference type="EnsemblPlants" id="AES73798">
    <property type="protein sequence ID" value="AES73798"/>
    <property type="gene ID" value="MTR_3g108960"/>
</dbReference>
<evidence type="ECO:0000256" key="3">
    <source>
        <dbReference type="ARBA" id="ARBA00023125"/>
    </source>
</evidence>
<evidence type="ECO:0000256" key="2">
    <source>
        <dbReference type="ARBA" id="ARBA00023015"/>
    </source>
</evidence>
<dbReference type="GO" id="GO:0003700">
    <property type="term" value="F:DNA-binding transcription factor activity"/>
    <property type="evidence" value="ECO:0000318"/>
    <property type="project" value="GO_Central"/>
</dbReference>
<dbReference type="GO" id="GO:0006355">
    <property type="term" value="P:regulation of DNA-templated transcription"/>
    <property type="evidence" value="ECO:0000318"/>
    <property type="project" value="GO_Central"/>
</dbReference>
<dbReference type="KEGG" id="mtr:11437082"/>
<dbReference type="Pfam" id="PF10533">
    <property type="entry name" value="Plant_zn_clust"/>
    <property type="match status" value="1"/>
</dbReference>
<reference evidence="12" key="4">
    <citation type="journal article" date="2018" name="Nat. Plants">
        <title>Whole-genome landscape of Medicago truncatula symbiotic genes.</title>
        <authorList>
            <person name="Pecrix Y."/>
            <person name="Staton S.E."/>
            <person name="Sallet E."/>
            <person name="Lelandais-Briere C."/>
            <person name="Moreau S."/>
            <person name="Carrere S."/>
            <person name="Blein T."/>
            <person name="Jardinaud M.F."/>
            <person name="Latrasse D."/>
            <person name="Zouine M."/>
            <person name="Zahm M."/>
            <person name="Kreplak J."/>
            <person name="Mayjonade B."/>
            <person name="Satge C."/>
            <person name="Perez M."/>
            <person name="Cauet S."/>
            <person name="Marande W."/>
            <person name="Chantry-Darmon C."/>
            <person name="Lopez-Roques C."/>
            <person name="Bouchez O."/>
            <person name="Berard A."/>
            <person name="Debelle F."/>
            <person name="Munos S."/>
            <person name="Bendahmane A."/>
            <person name="Berges H."/>
            <person name="Niebel A."/>
            <person name="Buitink J."/>
            <person name="Frugier F."/>
            <person name="Benhamed M."/>
            <person name="Crespi M."/>
            <person name="Gouzy J."/>
            <person name="Gamas P."/>
        </authorList>
    </citation>
    <scope>NUCLEOTIDE SEQUENCE [LARGE SCALE GENOMIC DNA]</scope>
    <source>
        <strain evidence="12">cv. Jemalong A17</strain>
    </source>
</reference>
<gene>
    <name evidence="10" type="primary">11437082</name>
    <name evidence="8" type="ordered locus">MTR_3g108960</name>
    <name evidence="9" type="ORF">MtrunA17_Chr3g0139021</name>
</gene>
<proteinExistence type="predicted"/>
<dbReference type="PANTHER" id="PTHR31282">
    <property type="entry name" value="WRKY TRANSCRIPTION FACTOR 21-RELATED"/>
    <property type="match status" value="1"/>
</dbReference>
<evidence type="ECO:0000313" key="9">
    <source>
        <dbReference type="EMBL" id="RHN70762.1"/>
    </source>
</evidence>
<organism evidence="8 11">
    <name type="scientific">Medicago truncatula</name>
    <name type="common">Barrel medic</name>
    <name type="synonym">Medicago tribuloides</name>
    <dbReference type="NCBI Taxonomy" id="3880"/>
    <lineage>
        <taxon>Eukaryota</taxon>
        <taxon>Viridiplantae</taxon>
        <taxon>Streptophyta</taxon>
        <taxon>Embryophyta</taxon>
        <taxon>Tracheophyta</taxon>
        <taxon>Spermatophyta</taxon>
        <taxon>Magnoliopsida</taxon>
        <taxon>eudicotyledons</taxon>
        <taxon>Gunneridae</taxon>
        <taxon>Pentapetalae</taxon>
        <taxon>rosids</taxon>
        <taxon>fabids</taxon>
        <taxon>Fabales</taxon>
        <taxon>Fabaceae</taxon>
        <taxon>Papilionoideae</taxon>
        <taxon>50 kb inversion clade</taxon>
        <taxon>NPAAA clade</taxon>
        <taxon>Hologalegina</taxon>
        <taxon>IRL clade</taxon>
        <taxon>Trifolieae</taxon>
        <taxon>Medicago</taxon>
    </lineage>
</organism>
<dbReference type="EMBL" id="CM001219">
    <property type="protein sequence ID" value="AES73798.1"/>
    <property type="molecule type" value="Genomic_DNA"/>
</dbReference>
<evidence type="ECO:0000256" key="4">
    <source>
        <dbReference type="ARBA" id="ARBA00023163"/>
    </source>
</evidence>
<evidence type="ECO:0000256" key="1">
    <source>
        <dbReference type="ARBA" id="ARBA00004123"/>
    </source>
</evidence>
<dbReference type="AlphaFoldDB" id="G7J2S9"/>
<evidence type="ECO:0000313" key="10">
    <source>
        <dbReference type="EnsemblPlants" id="AES73798"/>
    </source>
</evidence>